<sequence>MTLKEFIENFENIVMVDPGVITLETVLDELEDWDSLSQAAFLALCEDELGIKVSDQNLRESVKFSDLVELVKEKLQD</sequence>
<comment type="caution">
    <text evidence="2">The sequence shown here is derived from an EMBL/GenBank/DDBJ whole genome shotgun (WGS) entry which is preliminary data.</text>
</comment>
<accession>A0A0A3J4C9</accession>
<keyword evidence="3" id="KW-1185">Reference proteome</keyword>
<dbReference type="Proteomes" id="UP000030595">
    <property type="component" value="Unassembled WGS sequence"/>
</dbReference>
<dbReference type="OrthoDB" id="2648028at2"/>
<dbReference type="InterPro" id="IPR009081">
    <property type="entry name" value="PP-bd_ACP"/>
</dbReference>
<dbReference type="SUPFAM" id="SSF47336">
    <property type="entry name" value="ACP-like"/>
    <property type="match status" value="1"/>
</dbReference>
<proteinExistence type="predicted"/>
<dbReference type="AlphaFoldDB" id="A0A0A3J4C9"/>
<dbReference type="EMBL" id="JPVQ01000027">
    <property type="protein sequence ID" value="KGR90038.1"/>
    <property type="molecule type" value="Genomic_DNA"/>
</dbReference>
<name>A0A0A3J4C9_9BACL</name>
<evidence type="ECO:0000313" key="3">
    <source>
        <dbReference type="Proteomes" id="UP000030595"/>
    </source>
</evidence>
<dbReference type="RefSeq" id="WP_036177832.1">
    <property type="nucleotide sequence ID" value="NZ_AVCZ01000027.1"/>
</dbReference>
<dbReference type="PROSITE" id="PS50075">
    <property type="entry name" value="CARRIER"/>
    <property type="match status" value="1"/>
</dbReference>
<dbReference type="Gene3D" id="1.10.1200.10">
    <property type="entry name" value="ACP-like"/>
    <property type="match status" value="1"/>
</dbReference>
<dbReference type="Pfam" id="PF00550">
    <property type="entry name" value="PP-binding"/>
    <property type="match status" value="1"/>
</dbReference>
<gene>
    <name evidence="2" type="ORF">CD30_13755</name>
</gene>
<evidence type="ECO:0000313" key="2">
    <source>
        <dbReference type="EMBL" id="KGR90038.1"/>
    </source>
</evidence>
<evidence type="ECO:0000259" key="1">
    <source>
        <dbReference type="PROSITE" id="PS50075"/>
    </source>
</evidence>
<organism evidence="2 3">
    <name type="scientific">Ureibacillus massiliensis 4400831 = CIP 108448 = CCUG 49529</name>
    <dbReference type="NCBI Taxonomy" id="1211035"/>
    <lineage>
        <taxon>Bacteria</taxon>
        <taxon>Bacillati</taxon>
        <taxon>Bacillota</taxon>
        <taxon>Bacilli</taxon>
        <taxon>Bacillales</taxon>
        <taxon>Caryophanaceae</taxon>
        <taxon>Ureibacillus</taxon>
    </lineage>
</organism>
<feature type="domain" description="Carrier" evidence="1">
    <location>
        <begin position="1"/>
        <end position="75"/>
    </location>
</feature>
<dbReference type="InterPro" id="IPR036736">
    <property type="entry name" value="ACP-like_sf"/>
</dbReference>
<protein>
    <recommendedName>
        <fullName evidence="1">Carrier domain-containing protein</fullName>
    </recommendedName>
</protein>
<reference evidence="2 3" key="1">
    <citation type="submission" date="2014-02" db="EMBL/GenBank/DDBJ databases">
        <title>Draft genome sequence of Lysinibacillus massiliensis CCUG 49529.</title>
        <authorList>
            <person name="Zhang F."/>
            <person name="Wang G."/>
            <person name="Zhang L."/>
        </authorList>
    </citation>
    <scope>NUCLEOTIDE SEQUENCE [LARGE SCALE GENOMIC DNA]</scope>
    <source>
        <strain evidence="2 3">CCUG 49529</strain>
    </source>
</reference>